<evidence type="ECO:0000256" key="1">
    <source>
        <dbReference type="ARBA" id="ARBA00009995"/>
    </source>
</evidence>
<dbReference type="GO" id="GO:0008194">
    <property type="term" value="F:UDP-glycosyltransferase activity"/>
    <property type="evidence" value="ECO:0007669"/>
    <property type="project" value="InterPro"/>
</dbReference>
<name>A0A0C9S6H7_9CONI</name>
<dbReference type="EMBL" id="GCHU01014757">
    <property type="protein sequence ID" value="JAG86598.1"/>
    <property type="molecule type" value="Transcribed_RNA"/>
</dbReference>
<comment type="similarity">
    <text evidence="1 4">Belongs to the UDP-glycosyltransferase family.</text>
</comment>
<keyword evidence="2 4" id="KW-0328">Glycosyltransferase</keyword>
<dbReference type="InterPro" id="IPR018247">
    <property type="entry name" value="EF_Hand_1_Ca_BS"/>
</dbReference>
<sequence>MYSMWEEDQTCLHWLDEQPPRCVLYVSFGSIAVKSQQQMHELALGLEACGYPFLWVLRSDIAQGRSMDLPEGFMERTKGRALIVSWTPQLKVLSHHSVGGFLTHSGWNSTLEAICTGVPIIGWPCFFDQFINCRFARDVWKIGLDFDGVDADESKLVTKEEVENTVRNLMDGSLGKELRQNVLKLKEAAAVAVKPGGSSYVNLDTFVEGMQKIVNSKT</sequence>
<reference evidence="5" key="1">
    <citation type="submission" date="2015-02" db="EMBL/GenBank/DDBJ databases">
        <title>A transcriptome of Wollemia nobilis - a relic of Gondwana.</title>
        <authorList>
            <person name="Chia J.Y."/>
            <person name="Leong Y.S."/>
            <person name="Abdul Karim S."/>
            <person name="Wan Azmi N."/>
            <person name="Hercus R."/>
            <person name="Croft L."/>
        </authorList>
    </citation>
    <scope>NUCLEOTIDE SEQUENCE</scope>
    <source>
        <strain evidence="5">MaeBrown</strain>
        <tissue evidence="5">Leaf</tissue>
    </source>
</reference>
<evidence type="ECO:0000256" key="3">
    <source>
        <dbReference type="ARBA" id="ARBA00022679"/>
    </source>
</evidence>
<proteinExistence type="inferred from homology"/>
<dbReference type="Gene3D" id="3.40.50.2000">
    <property type="entry name" value="Glycogen Phosphorylase B"/>
    <property type="match status" value="2"/>
</dbReference>
<dbReference type="InterPro" id="IPR002213">
    <property type="entry name" value="UDP_glucos_trans"/>
</dbReference>
<dbReference type="InterPro" id="IPR035595">
    <property type="entry name" value="UDP_glycos_trans_CS"/>
</dbReference>
<dbReference type="PROSITE" id="PS00375">
    <property type="entry name" value="UDPGT"/>
    <property type="match status" value="1"/>
</dbReference>
<dbReference type="SUPFAM" id="SSF53756">
    <property type="entry name" value="UDP-Glycosyltransferase/glycogen phosphorylase"/>
    <property type="match status" value="1"/>
</dbReference>
<organism evidence="5">
    <name type="scientific">Wollemia nobilis</name>
    <dbReference type="NCBI Taxonomy" id="56998"/>
    <lineage>
        <taxon>Eukaryota</taxon>
        <taxon>Viridiplantae</taxon>
        <taxon>Streptophyta</taxon>
        <taxon>Embryophyta</taxon>
        <taxon>Tracheophyta</taxon>
        <taxon>Spermatophyta</taxon>
        <taxon>Pinopsida</taxon>
        <taxon>Pinidae</taxon>
        <taxon>Conifers II</taxon>
        <taxon>Araucariales</taxon>
        <taxon>Araucariaceae</taxon>
        <taxon>Wollemia</taxon>
    </lineage>
</organism>
<dbReference type="PANTHER" id="PTHR48045:SF31">
    <property type="entry name" value="UDP-GLYCOSYLTRANSFERASE 76B1-LIKE"/>
    <property type="match status" value="1"/>
</dbReference>
<keyword evidence="3 4" id="KW-0808">Transferase</keyword>
<dbReference type="GO" id="GO:0016758">
    <property type="term" value="F:hexosyltransferase activity"/>
    <property type="evidence" value="ECO:0007669"/>
    <property type="project" value="UniProtKB-ARBA"/>
</dbReference>
<dbReference type="AlphaFoldDB" id="A0A0C9S6H7"/>
<dbReference type="CDD" id="cd03784">
    <property type="entry name" value="GT1_Gtf-like"/>
    <property type="match status" value="1"/>
</dbReference>
<evidence type="ECO:0000256" key="2">
    <source>
        <dbReference type="ARBA" id="ARBA00022676"/>
    </source>
</evidence>
<dbReference type="Pfam" id="PF00201">
    <property type="entry name" value="UDPGT"/>
    <property type="match status" value="1"/>
</dbReference>
<dbReference type="PANTHER" id="PTHR48045">
    <property type="entry name" value="UDP-GLYCOSYLTRANSFERASE 72B1"/>
    <property type="match status" value="1"/>
</dbReference>
<accession>A0A0C9S6H7</accession>
<evidence type="ECO:0000313" key="5">
    <source>
        <dbReference type="EMBL" id="JAG86598.1"/>
    </source>
</evidence>
<protein>
    <submittedName>
        <fullName evidence="5">TSA: Wollemia nobilis Ref_Wollemi_Transcript_14841_1648 transcribed RNA sequence</fullName>
    </submittedName>
</protein>
<evidence type="ECO:0000256" key="4">
    <source>
        <dbReference type="RuleBase" id="RU003718"/>
    </source>
</evidence>
<dbReference type="FunFam" id="3.40.50.2000:FF:000078">
    <property type="entry name" value="Glycosyltransferase"/>
    <property type="match status" value="1"/>
</dbReference>
<dbReference type="PROSITE" id="PS00018">
    <property type="entry name" value="EF_HAND_1"/>
    <property type="match status" value="1"/>
</dbReference>